<dbReference type="InterPro" id="IPR036388">
    <property type="entry name" value="WH-like_DNA-bd_sf"/>
</dbReference>
<keyword evidence="4 6" id="KW-0238">DNA-binding</keyword>
<dbReference type="InterPro" id="IPR013249">
    <property type="entry name" value="RNA_pol_sigma70_r4_t2"/>
</dbReference>
<dbReference type="Gene3D" id="1.10.1740.10">
    <property type="match status" value="1"/>
</dbReference>
<dbReference type="Proteomes" id="UP001477672">
    <property type="component" value="Unassembled WGS sequence"/>
</dbReference>
<dbReference type="NCBIfam" id="TIGR02937">
    <property type="entry name" value="sigma70-ECF"/>
    <property type="match status" value="1"/>
</dbReference>
<evidence type="ECO:0000256" key="1">
    <source>
        <dbReference type="ARBA" id="ARBA00010641"/>
    </source>
</evidence>
<comment type="similarity">
    <text evidence="1 6">Belongs to the sigma-70 factor family. ECF subfamily.</text>
</comment>
<organism evidence="9 10">
    <name type="scientific">Ruthenibacterium intestinale</name>
    <dbReference type="NCBI Taxonomy" id="3133163"/>
    <lineage>
        <taxon>Bacteria</taxon>
        <taxon>Bacillati</taxon>
        <taxon>Bacillota</taxon>
        <taxon>Clostridia</taxon>
        <taxon>Eubacteriales</taxon>
        <taxon>Oscillospiraceae</taxon>
        <taxon>Ruthenibacterium</taxon>
    </lineage>
</organism>
<evidence type="ECO:0000256" key="6">
    <source>
        <dbReference type="RuleBase" id="RU000716"/>
    </source>
</evidence>
<evidence type="ECO:0000256" key="3">
    <source>
        <dbReference type="ARBA" id="ARBA00023082"/>
    </source>
</evidence>
<dbReference type="InterPro" id="IPR013324">
    <property type="entry name" value="RNA_pol_sigma_r3/r4-like"/>
</dbReference>
<dbReference type="InterPro" id="IPR013325">
    <property type="entry name" value="RNA_pol_sigma_r2"/>
</dbReference>
<accession>A0ABV1GI84</accession>
<keyword evidence="5 6" id="KW-0804">Transcription</keyword>
<sequence length="169" mass="19622">MNNEQFTHMVQQYERLVYTICYQFTKDHQLAEDLAQETFLAAYSHRDDCPADNYKPWLARIATNKAKDYLKSAYHRRVQAAEDDAMAVLAAPPGTGPEDVTIDRDSALRIEHEIRALKEPYHMVSVLYFLEENSIDEIARRLERPPKTVHTQLYRAKQLLKNALERGKG</sequence>
<evidence type="ECO:0000313" key="10">
    <source>
        <dbReference type="Proteomes" id="UP001477672"/>
    </source>
</evidence>
<dbReference type="SUPFAM" id="SSF88946">
    <property type="entry name" value="Sigma2 domain of RNA polymerase sigma factors"/>
    <property type="match status" value="1"/>
</dbReference>
<evidence type="ECO:0000256" key="2">
    <source>
        <dbReference type="ARBA" id="ARBA00023015"/>
    </source>
</evidence>
<dbReference type="Gene3D" id="1.10.10.10">
    <property type="entry name" value="Winged helix-like DNA-binding domain superfamily/Winged helix DNA-binding domain"/>
    <property type="match status" value="1"/>
</dbReference>
<dbReference type="Pfam" id="PF04542">
    <property type="entry name" value="Sigma70_r2"/>
    <property type="match status" value="1"/>
</dbReference>
<dbReference type="InterPro" id="IPR039425">
    <property type="entry name" value="RNA_pol_sigma-70-like"/>
</dbReference>
<keyword evidence="2 6" id="KW-0805">Transcription regulation</keyword>
<dbReference type="Pfam" id="PF08281">
    <property type="entry name" value="Sigma70_r4_2"/>
    <property type="match status" value="1"/>
</dbReference>
<evidence type="ECO:0000313" key="9">
    <source>
        <dbReference type="EMBL" id="MEQ2521459.1"/>
    </source>
</evidence>
<evidence type="ECO:0000259" key="8">
    <source>
        <dbReference type="Pfam" id="PF08281"/>
    </source>
</evidence>
<protein>
    <recommendedName>
        <fullName evidence="6">RNA polymerase sigma factor</fullName>
    </recommendedName>
</protein>
<dbReference type="InterPro" id="IPR000838">
    <property type="entry name" value="RNA_pol_sigma70_ECF_CS"/>
</dbReference>
<reference evidence="9 10" key="1">
    <citation type="submission" date="2024-03" db="EMBL/GenBank/DDBJ databases">
        <title>Human intestinal bacterial collection.</title>
        <authorList>
            <person name="Pauvert C."/>
            <person name="Hitch T.C.A."/>
            <person name="Clavel T."/>
        </authorList>
    </citation>
    <scope>NUCLEOTIDE SEQUENCE [LARGE SCALE GENOMIC DNA]</scope>
    <source>
        <strain evidence="9 10">CLA-JM-H11</strain>
    </source>
</reference>
<dbReference type="InterPro" id="IPR014284">
    <property type="entry name" value="RNA_pol_sigma-70_dom"/>
</dbReference>
<dbReference type="PANTHER" id="PTHR43133:SF60">
    <property type="entry name" value="RNA POLYMERASE SIGMA FACTOR SIGV"/>
    <property type="match status" value="1"/>
</dbReference>
<keyword evidence="3 6" id="KW-0731">Sigma factor</keyword>
<evidence type="ECO:0000256" key="5">
    <source>
        <dbReference type="ARBA" id="ARBA00023163"/>
    </source>
</evidence>
<dbReference type="PANTHER" id="PTHR43133">
    <property type="entry name" value="RNA POLYMERASE ECF-TYPE SIGMA FACTO"/>
    <property type="match status" value="1"/>
</dbReference>
<feature type="domain" description="RNA polymerase sigma factor 70 region 4 type 2" evidence="8">
    <location>
        <begin position="109"/>
        <end position="160"/>
    </location>
</feature>
<name>A0ABV1GI84_9FIRM</name>
<feature type="domain" description="RNA polymerase sigma-70 region 2" evidence="7">
    <location>
        <begin position="9"/>
        <end position="73"/>
    </location>
</feature>
<keyword evidence="10" id="KW-1185">Reference proteome</keyword>
<dbReference type="InterPro" id="IPR007627">
    <property type="entry name" value="RNA_pol_sigma70_r2"/>
</dbReference>
<comment type="caution">
    <text evidence="9">The sequence shown here is derived from an EMBL/GenBank/DDBJ whole genome shotgun (WGS) entry which is preliminary data.</text>
</comment>
<evidence type="ECO:0000259" key="7">
    <source>
        <dbReference type="Pfam" id="PF04542"/>
    </source>
</evidence>
<dbReference type="SUPFAM" id="SSF88659">
    <property type="entry name" value="Sigma3 and sigma4 domains of RNA polymerase sigma factors"/>
    <property type="match status" value="1"/>
</dbReference>
<dbReference type="RefSeq" id="WP_349216909.1">
    <property type="nucleotide sequence ID" value="NZ_JBBMFA010000109.1"/>
</dbReference>
<dbReference type="PROSITE" id="PS01063">
    <property type="entry name" value="SIGMA70_ECF"/>
    <property type="match status" value="1"/>
</dbReference>
<gene>
    <name evidence="9" type="ORF">WMO24_13630</name>
</gene>
<proteinExistence type="inferred from homology"/>
<dbReference type="EMBL" id="JBBMFA010000109">
    <property type="protein sequence ID" value="MEQ2521459.1"/>
    <property type="molecule type" value="Genomic_DNA"/>
</dbReference>
<evidence type="ECO:0000256" key="4">
    <source>
        <dbReference type="ARBA" id="ARBA00023125"/>
    </source>
</evidence>